<reference evidence="1" key="1">
    <citation type="submission" date="2018-05" db="EMBL/GenBank/DDBJ databases">
        <authorList>
            <person name="Lanie J.A."/>
            <person name="Ng W.-L."/>
            <person name="Kazmierczak K.M."/>
            <person name="Andrzejewski T.M."/>
            <person name="Davidsen T.M."/>
            <person name="Wayne K.J."/>
            <person name="Tettelin H."/>
            <person name="Glass J.I."/>
            <person name="Rusch D."/>
            <person name="Podicherti R."/>
            <person name="Tsui H.-C.T."/>
            <person name="Winkler M.E."/>
        </authorList>
    </citation>
    <scope>NUCLEOTIDE SEQUENCE</scope>
</reference>
<proteinExistence type="predicted"/>
<protein>
    <submittedName>
        <fullName evidence="1">Uncharacterized protein</fullName>
    </submittedName>
</protein>
<organism evidence="1">
    <name type="scientific">marine metagenome</name>
    <dbReference type="NCBI Taxonomy" id="408172"/>
    <lineage>
        <taxon>unclassified sequences</taxon>
        <taxon>metagenomes</taxon>
        <taxon>ecological metagenomes</taxon>
    </lineage>
</organism>
<gene>
    <name evidence="1" type="ORF">METZ01_LOCUS321654</name>
</gene>
<sequence length="58" mass="6190">MTQPVHYRRTLQIAVICLCAGILAVPAFAQDYGARLGTVKRGGDVKFEPTGPGVLFDA</sequence>
<evidence type="ECO:0000313" key="1">
    <source>
        <dbReference type="EMBL" id="SVC68800.1"/>
    </source>
</evidence>
<name>A0A382P7J1_9ZZZZ</name>
<dbReference type="AlphaFoldDB" id="A0A382P7J1"/>
<feature type="non-terminal residue" evidence="1">
    <location>
        <position position="58"/>
    </location>
</feature>
<dbReference type="EMBL" id="UINC01105111">
    <property type="protein sequence ID" value="SVC68800.1"/>
    <property type="molecule type" value="Genomic_DNA"/>
</dbReference>
<accession>A0A382P7J1</accession>